<keyword evidence="1" id="KW-0472">Membrane</keyword>
<dbReference type="BioCyc" id="SENT588858:STM14_RS04680-MONOMER"/>
<dbReference type="Proteomes" id="UP000002695">
    <property type="component" value="Chromosome"/>
</dbReference>
<sequence length="202" mass="22773">MVMMGIMSKLCGKQFWLAFCEAKDVTRAIKNGGEDFNKKCPPALISHFITGLSWEHSLPNPAPVCAFSFMLLVGGVCSAHFVFDKFILYWPLNIIIYFGSAIGIMLCVMAEVWLIAKGFILGLRLCVLLFLLNIMLCGTGLFDVLCHQNSELKSDLVIAIIMVVLCRWVMNGETFTMMIRFCLGRRLVRVALQKYLTSQTRK</sequence>
<gene>
    <name evidence="2" type="ordered locus">STM14_939</name>
</gene>
<name>A0A0F6AYW2_SALT1</name>
<feature type="transmembrane region" description="Helical" evidence="1">
    <location>
        <begin position="152"/>
        <end position="170"/>
    </location>
</feature>
<protein>
    <submittedName>
        <fullName evidence="2">Inner membrane protein</fullName>
    </submittedName>
</protein>
<keyword evidence="1" id="KW-1133">Transmembrane helix</keyword>
<dbReference type="KEGG" id="seo:STM14_939"/>
<keyword evidence="1" id="KW-0812">Transmembrane</keyword>
<dbReference type="HOGENOM" id="CLU_1359600_0_0_6"/>
<reference evidence="2 3" key="1">
    <citation type="journal article" date="2010" name="J. Bacteriol.">
        <title>Short-term signatures of evolutionary change in the Salmonella enterica serovar typhimurium 14028 genome.</title>
        <authorList>
            <person name="Jarvik T."/>
            <person name="Smillie C."/>
            <person name="Groisman E.A."/>
            <person name="Ochman H."/>
        </authorList>
    </citation>
    <scope>NUCLEOTIDE SEQUENCE [LARGE SCALE GENOMIC DNA]</scope>
    <source>
        <strain evidence="3">14028s / SGSC 2262</strain>
    </source>
</reference>
<organism evidence="2 3">
    <name type="scientific">Salmonella typhimurium (strain 14028s / SGSC 2262)</name>
    <dbReference type="NCBI Taxonomy" id="588858"/>
    <lineage>
        <taxon>Bacteria</taxon>
        <taxon>Pseudomonadati</taxon>
        <taxon>Pseudomonadota</taxon>
        <taxon>Gammaproteobacteria</taxon>
        <taxon>Enterobacterales</taxon>
        <taxon>Enterobacteriaceae</taxon>
        <taxon>Salmonella</taxon>
    </lineage>
</organism>
<feature type="transmembrane region" description="Helical" evidence="1">
    <location>
        <begin position="122"/>
        <end position="145"/>
    </location>
</feature>
<dbReference type="PATRIC" id="fig|588858.6.peg.972"/>
<evidence type="ECO:0000256" key="1">
    <source>
        <dbReference type="SAM" id="Phobius"/>
    </source>
</evidence>
<dbReference type="EMBL" id="CP001363">
    <property type="protein sequence ID" value="ACY87436.1"/>
    <property type="molecule type" value="Genomic_DNA"/>
</dbReference>
<feature type="transmembrane region" description="Helical" evidence="1">
    <location>
        <begin position="61"/>
        <end position="83"/>
    </location>
</feature>
<evidence type="ECO:0000313" key="3">
    <source>
        <dbReference type="Proteomes" id="UP000002695"/>
    </source>
</evidence>
<dbReference type="AlphaFoldDB" id="A0A0F6AYW2"/>
<keyword evidence="3" id="KW-1185">Reference proteome</keyword>
<proteinExistence type="predicted"/>
<dbReference type="RefSeq" id="WP_010988984.1">
    <property type="nucleotide sequence ID" value="NC_016856.1"/>
</dbReference>
<evidence type="ECO:0000313" key="2">
    <source>
        <dbReference type="EMBL" id="ACY87436.1"/>
    </source>
</evidence>
<feature type="transmembrane region" description="Helical" evidence="1">
    <location>
        <begin position="95"/>
        <end position="116"/>
    </location>
</feature>
<accession>A0A0F6AYW2</accession>